<dbReference type="GO" id="GO:0016757">
    <property type="term" value="F:glycosyltransferase activity"/>
    <property type="evidence" value="ECO:0007669"/>
    <property type="project" value="UniProtKB-KW"/>
</dbReference>
<keyword evidence="2" id="KW-0614">Plasmid</keyword>
<accession>A0AAU8ARQ9</accession>
<name>A0AAU8ARQ9_9RHOB</name>
<reference evidence="2" key="1">
    <citation type="submission" date="2023-02" db="EMBL/GenBank/DDBJ databases">
        <title>Description and genomic characterization of Salipiger bruguierae sp. nov., isolated from the sediment of mangrove plant Bruguiera sexangula.</title>
        <authorList>
            <person name="Long M."/>
        </authorList>
    </citation>
    <scope>NUCLEOTIDE SEQUENCE</scope>
    <source>
        <strain evidence="2">H15</strain>
        <plasmid evidence="2">unnamed4</plasmid>
    </source>
</reference>
<evidence type="ECO:0000259" key="1">
    <source>
        <dbReference type="Pfam" id="PF00535"/>
    </source>
</evidence>
<dbReference type="Gene3D" id="3.90.550.10">
    <property type="entry name" value="Spore Coat Polysaccharide Biosynthesis Protein SpsA, Chain A"/>
    <property type="match status" value="1"/>
</dbReference>
<organism evidence="2">
    <name type="scientific">Alloyangia sp. H15</name>
    <dbReference type="NCBI Taxonomy" id="3029062"/>
    <lineage>
        <taxon>Bacteria</taxon>
        <taxon>Pseudomonadati</taxon>
        <taxon>Pseudomonadota</taxon>
        <taxon>Alphaproteobacteria</taxon>
        <taxon>Rhodobacterales</taxon>
        <taxon>Roseobacteraceae</taxon>
        <taxon>Alloyangia</taxon>
    </lineage>
</organism>
<dbReference type="InterPro" id="IPR029044">
    <property type="entry name" value="Nucleotide-diphossugar_trans"/>
</dbReference>
<proteinExistence type="predicted"/>
<dbReference type="PANTHER" id="PTHR43685:SF2">
    <property type="entry name" value="GLYCOSYLTRANSFERASE 2-LIKE DOMAIN-CONTAINING PROTEIN"/>
    <property type="match status" value="1"/>
</dbReference>
<dbReference type="AlphaFoldDB" id="A0AAU8ARQ9"/>
<dbReference type="EMBL" id="CP123389">
    <property type="protein sequence ID" value="XCC97652.1"/>
    <property type="molecule type" value="Genomic_DNA"/>
</dbReference>
<dbReference type="PANTHER" id="PTHR43685">
    <property type="entry name" value="GLYCOSYLTRANSFERASE"/>
    <property type="match status" value="1"/>
</dbReference>
<keyword evidence="2" id="KW-0328">Glycosyltransferase</keyword>
<feature type="domain" description="Glycosyltransferase 2-like" evidence="1">
    <location>
        <begin position="57"/>
        <end position="161"/>
    </location>
</feature>
<dbReference type="InterPro" id="IPR050834">
    <property type="entry name" value="Glycosyltransf_2"/>
</dbReference>
<evidence type="ECO:0000313" key="2">
    <source>
        <dbReference type="EMBL" id="XCC97652.1"/>
    </source>
</evidence>
<dbReference type="Pfam" id="PF00535">
    <property type="entry name" value="Glycos_transf_2"/>
    <property type="match status" value="1"/>
</dbReference>
<gene>
    <name evidence="2" type="ORF">PVT71_27500</name>
</gene>
<dbReference type="SUPFAM" id="SSF53448">
    <property type="entry name" value="Nucleotide-diphospho-sugar transferases"/>
    <property type="match status" value="1"/>
</dbReference>
<geneLocation type="plasmid" evidence="2">
    <name>unnamed4</name>
</geneLocation>
<dbReference type="EC" id="2.4.-.-" evidence="2"/>
<protein>
    <submittedName>
        <fullName evidence="2">Glycosyltransferase</fullName>
        <ecNumber evidence="2">2.4.-.-</ecNumber>
    </submittedName>
</protein>
<dbReference type="InterPro" id="IPR001173">
    <property type="entry name" value="Glyco_trans_2-like"/>
</dbReference>
<dbReference type="RefSeq" id="WP_353476542.1">
    <property type="nucleotide sequence ID" value="NZ_CP123389.1"/>
</dbReference>
<sequence length="296" mass="32918">MAFASTGRAELLGQTLLDLQRQIRVPDRVILSLAGRDDVDRDALGRSTLPVEALIGDRGLTRQRNTVLDALRDEDLVLFLDDDFVMAQDYLARLEQLFSERPDVCVATGTVIADGINNAGLSADYARHLLGRRQDFAADAELEEVNNAYGCNMAFRCAPIRRHALRFDENLPLYGWLEDVDFCRRVAAHGLCVRAPDLRGVHLGVKGGRQSGLRFGYSQVANPVYLIQRATMRPSHALALISRNIMANVAKSLLPEPWVDRRGRLRGNALALVDLLRRRSDPRRILDLGGGHDGRS</sequence>
<keyword evidence="2" id="KW-0808">Transferase</keyword>